<gene>
    <name evidence="6" type="ORF">GA0070611_2100</name>
</gene>
<feature type="domain" description="Erythromycin biosynthesis protein CIII-like C-terminal" evidence="4">
    <location>
        <begin position="256"/>
        <end position="402"/>
    </location>
</feature>
<dbReference type="Gene3D" id="3.40.50.2000">
    <property type="entry name" value="Glycogen Phosphorylase B"/>
    <property type="match status" value="2"/>
</dbReference>
<feature type="domain" description="Erythromycin biosynthesis protein CIII-like N-terminal" evidence="5">
    <location>
        <begin position="22"/>
        <end position="239"/>
    </location>
</feature>
<dbReference type="InterPro" id="IPR010610">
    <property type="entry name" value="EryCIII-like_C"/>
</dbReference>
<dbReference type="PANTHER" id="PTHR48050:SF13">
    <property type="entry name" value="STEROL 3-BETA-GLUCOSYLTRANSFERASE UGT80A2"/>
    <property type="match status" value="1"/>
</dbReference>
<accession>A0A1A8ZFL9</accession>
<dbReference type="GO" id="GO:0016758">
    <property type="term" value="F:hexosyltransferase activity"/>
    <property type="evidence" value="ECO:0007669"/>
    <property type="project" value="UniProtKB-ARBA"/>
</dbReference>
<dbReference type="PANTHER" id="PTHR48050">
    <property type="entry name" value="STEROL 3-BETA-GLUCOSYLTRANSFERASE"/>
    <property type="match status" value="1"/>
</dbReference>
<evidence type="ECO:0000313" key="6">
    <source>
        <dbReference type="EMBL" id="SBT42811.1"/>
    </source>
</evidence>
<dbReference type="Proteomes" id="UP000199385">
    <property type="component" value="Chromosome I"/>
</dbReference>
<evidence type="ECO:0000256" key="2">
    <source>
        <dbReference type="ARBA" id="ARBA00022676"/>
    </source>
</evidence>
<evidence type="ECO:0000259" key="5">
    <source>
        <dbReference type="Pfam" id="PF21036"/>
    </source>
</evidence>
<dbReference type="InterPro" id="IPR048284">
    <property type="entry name" value="EryCIII-like_N"/>
</dbReference>
<dbReference type="CDD" id="cd03784">
    <property type="entry name" value="GT1_Gtf-like"/>
    <property type="match status" value="1"/>
</dbReference>
<dbReference type="GO" id="GO:0017000">
    <property type="term" value="P:antibiotic biosynthetic process"/>
    <property type="evidence" value="ECO:0007669"/>
    <property type="project" value="UniProtKB-ARBA"/>
</dbReference>
<evidence type="ECO:0000256" key="3">
    <source>
        <dbReference type="ARBA" id="ARBA00022679"/>
    </source>
</evidence>
<reference evidence="7" key="1">
    <citation type="submission" date="2016-06" db="EMBL/GenBank/DDBJ databases">
        <authorList>
            <person name="Varghese N."/>
            <person name="Submissions Spin"/>
        </authorList>
    </citation>
    <scope>NUCLEOTIDE SEQUENCE [LARGE SCALE GENOMIC DNA]</scope>
    <source>
        <strain evidence="7">DSM 44815</strain>
    </source>
</reference>
<dbReference type="RefSeq" id="WP_091661600.1">
    <property type="nucleotide sequence ID" value="NZ_LT594323.1"/>
</dbReference>
<keyword evidence="7" id="KW-1185">Reference proteome</keyword>
<dbReference type="SUPFAM" id="SSF53756">
    <property type="entry name" value="UDP-Glycosyltransferase/glycogen phosphorylase"/>
    <property type="match status" value="1"/>
</dbReference>
<evidence type="ECO:0000259" key="4">
    <source>
        <dbReference type="Pfam" id="PF06722"/>
    </source>
</evidence>
<dbReference type="Pfam" id="PF21036">
    <property type="entry name" value="EryCIII-like_N"/>
    <property type="match status" value="1"/>
</dbReference>
<dbReference type="FunFam" id="3.40.50.2000:FF:000072">
    <property type="entry name" value="Glycosyl transferase"/>
    <property type="match status" value="1"/>
</dbReference>
<evidence type="ECO:0000313" key="7">
    <source>
        <dbReference type="Proteomes" id="UP000199385"/>
    </source>
</evidence>
<evidence type="ECO:0000256" key="1">
    <source>
        <dbReference type="ARBA" id="ARBA00006962"/>
    </source>
</evidence>
<dbReference type="Pfam" id="PF06722">
    <property type="entry name" value="EryCIII-like_C"/>
    <property type="match status" value="1"/>
</dbReference>
<organism evidence="6 7">
    <name type="scientific">Micromonospora auratinigra</name>
    <dbReference type="NCBI Taxonomy" id="261654"/>
    <lineage>
        <taxon>Bacteria</taxon>
        <taxon>Bacillati</taxon>
        <taxon>Actinomycetota</taxon>
        <taxon>Actinomycetes</taxon>
        <taxon>Micromonosporales</taxon>
        <taxon>Micromonosporaceae</taxon>
        <taxon>Micromonospora</taxon>
    </lineage>
</organism>
<name>A0A1A8ZFL9_9ACTN</name>
<dbReference type="InterPro" id="IPR002213">
    <property type="entry name" value="UDP_glucos_trans"/>
</dbReference>
<dbReference type="InterPro" id="IPR050426">
    <property type="entry name" value="Glycosyltransferase_28"/>
</dbReference>
<comment type="similarity">
    <text evidence="1">Belongs to the glycosyltransferase 28 family.</text>
</comment>
<dbReference type="STRING" id="261654.GA0070611_2100"/>
<dbReference type="AlphaFoldDB" id="A0A1A8ZFL9"/>
<proteinExistence type="inferred from homology"/>
<keyword evidence="3 6" id="KW-0808">Transferase</keyword>
<sequence>MRLLFTTYAERAHLLPMVPLAWSCLTAGHEVRVATTPALIETVERTGLPAVSVGHDIDVETRLARGDLAPRNARADDPADAVQARVLENMAQLMFDHCTAMSGDLVAYGRQWKPDLVVFDPVTYAGSVAAEVLGVPSVGHLYGMARLLRLELRGLTSAEPLPGYLELFHRFGVEARIDPTAWVDPRPESLRWSEEDAVLPAASIKQRIPMRYIPYNGPGAVPGWLRTPSEKPRVCITWGTTQQRKMGVSVIDFFREVVHAVAELDVEVLVTVGAATPEYVARLGTLPANVRPVGWVPLNMLLAGCDAIVHTGGTGTMMTAAACGVPQLGITRILEGVYNTDQLVSTGAGIKLSEEGCDFGAVRDAVSALVHEPAYRAAATRLKAEMEAQPTPNDVVGSLADLVAKG</sequence>
<dbReference type="EMBL" id="LT594323">
    <property type="protein sequence ID" value="SBT42811.1"/>
    <property type="molecule type" value="Genomic_DNA"/>
</dbReference>
<dbReference type="GO" id="GO:0008194">
    <property type="term" value="F:UDP-glycosyltransferase activity"/>
    <property type="evidence" value="ECO:0007669"/>
    <property type="project" value="InterPro"/>
</dbReference>
<dbReference type="OrthoDB" id="3863369at2"/>
<dbReference type="PATRIC" id="fig|261654.4.peg.2137"/>
<protein>
    <submittedName>
        <fullName evidence="6">UDP:flavonoid glycosyltransferase YjiC, YdhE family</fullName>
    </submittedName>
</protein>
<keyword evidence="2" id="KW-0328">Glycosyltransferase</keyword>